<evidence type="ECO:0000256" key="1">
    <source>
        <dbReference type="SAM" id="Phobius"/>
    </source>
</evidence>
<dbReference type="Proteomes" id="UP000184509">
    <property type="component" value="Unassembled WGS sequence"/>
</dbReference>
<dbReference type="Pfam" id="PF14126">
    <property type="entry name" value="DUF4293"/>
    <property type="match status" value="1"/>
</dbReference>
<dbReference type="InterPro" id="IPR025635">
    <property type="entry name" value="DUF4293"/>
</dbReference>
<keyword evidence="1" id="KW-0472">Membrane</keyword>
<feature type="transmembrane region" description="Helical" evidence="1">
    <location>
        <begin position="87"/>
        <end position="105"/>
    </location>
</feature>
<feature type="transmembrane region" description="Helical" evidence="1">
    <location>
        <begin position="55"/>
        <end position="75"/>
    </location>
</feature>
<evidence type="ECO:0000313" key="2">
    <source>
        <dbReference type="EMBL" id="SHE40811.1"/>
    </source>
</evidence>
<proteinExistence type="predicted"/>
<dbReference type="AlphaFoldDB" id="A0A1M4T8M2"/>
<dbReference type="EMBL" id="FQTV01000001">
    <property type="protein sequence ID" value="SHE40811.1"/>
    <property type="molecule type" value="Genomic_DNA"/>
</dbReference>
<protein>
    <recommendedName>
        <fullName evidence="4">DUF4293 family protein</fullName>
    </recommendedName>
</protein>
<dbReference type="STRING" id="1297750.SAMN05444405_101309"/>
<evidence type="ECO:0008006" key="4">
    <source>
        <dbReference type="Google" id="ProtNLM"/>
    </source>
</evidence>
<keyword evidence="1" id="KW-1133">Transmembrane helix</keyword>
<feature type="transmembrane region" description="Helical" evidence="1">
    <location>
        <begin position="117"/>
        <end position="134"/>
    </location>
</feature>
<organism evidence="2 3">
    <name type="scientific">Bacteroides luti</name>
    <dbReference type="NCBI Taxonomy" id="1297750"/>
    <lineage>
        <taxon>Bacteria</taxon>
        <taxon>Pseudomonadati</taxon>
        <taxon>Bacteroidota</taxon>
        <taxon>Bacteroidia</taxon>
        <taxon>Bacteroidales</taxon>
        <taxon>Bacteroidaceae</taxon>
        <taxon>Bacteroides</taxon>
    </lineage>
</organism>
<gene>
    <name evidence="2" type="ORF">SAMN05444405_101309</name>
</gene>
<keyword evidence="3" id="KW-1185">Reference proteome</keyword>
<evidence type="ECO:0000313" key="3">
    <source>
        <dbReference type="Proteomes" id="UP000184509"/>
    </source>
</evidence>
<keyword evidence="1" id="KW-0812">Transmembrane</keyword>
<reference evidence="3" key="1">
    <citation type="submission" date="2016-11" db="EMBL/GenBank/DDBJ databases">
        <authorList>
            <person name="Varghese N."/>
            <person name="Submissions S."/>
        </authorList>
    </citation>
    <scope>NUCLEOTIDE SEQUENCE [LARGE SCALE GENOMIC DNA]</scope>
    <source>
        <strain evidence="3">DSM 26991</strain>
    </source>
</reference>
<accession>A0A1M4T8M2</accession>
<sequence>MIQRIQSIYLLLVTALLTSNIFLPIASFVDSKGVTYPLTPLHVSFPEAGLNYTPWGQLALLILGALIAFASIFLYKNRKLQIRMSVFNLLIMAGFYSVVLVSVIFLKNSSKAELNPSFGLCLPLIAMILNYLAIRAIRKDDEMVRAADRIR</sequence>
<dbReference type="OrthoDB" id="594989at2"/>
<dbReference type="RefSeq" id="WP_073398738.1">
    <property type="nucleotide sequence ID" value="NZ_FQTV01000001.1"/>
</dbReference>
<name>A0A1M4T8M2_9BACE</name>